<comment type="caution">
    <text evidence="1">The sequence shown here is derived from an EMBL/GenBank/DDBJ whole genome shotgun (WGS) entry which is preliminary data.</text>
</comment>
<evidence type="ECO:0000313" key="2">
    <source>
        <dbReference type="Proteomes" id="UP000093451"/>
    </source>
</evidence>
<dbReference type="Proteomes" id="UP000093451">
    <property type="component" value="Unassembled WGS sequence"/>
</dbReference>
<accession>A0AB36ED69</accession>
<dbReference type="AlphaFoldDB" id="A0AB36ED69"/>
<name>A0AB36ED69_AGRTU</name>
<reference evidence="1 2" key="1">
    <citation type="journal article" date="2016" name="PeerJ">
        <title>Gall-ID: tools for genotyping gall-causing phytopathogenic bacteria.</title>
        <authorList>
            <person name="Davis E.W.II."/>
            <person name="Weisberg A.J."/>
            <person name="Tabima J.F."/>
            <person name="Grunwald N.J."/>
            <person name="Chang J.H."/>
        </authorList>
    </citation>
    <scope>NUCLEOTIDE SEQUENCE [LARGE SCALE GENOMIC DNA]</scope>
    <source>
        <strain evidence="1 2">N2/73</strain>
    </source>
</reference>
<evidence type="ECO:0000313" key="1">
    <source>
        <dbReference type="EMBL" id="OCJ33465.1"/>
    </source>
</evidence>
<gene>
    <name evidence="1" type="ORF">A6U91_18720</name>
</gene>
<proteinExistence type="predicted"/>
<sequence length="86" mass="9874">MKSMKREEVTERAQQAKRLLDNDDFGAIIGCIKSDIFDSFCGTNVLDTERREEIHKVSYAVDLFRKKIESYISAEKLAMSADNQPQ</sequence>
<organism evidence="1 2">
    <name type="scientific">Agrobacterium tumefaciens</name>
    <dbReference type="NCBI Taxonomy" id="358"/>
    <lineage>
        <taxon>Bacteria</taxon>
        <taxon>Pseudomonadati</taxon>
        <taxon>Pseudomonadota</taxon>
        <taxon>Alphaproteobacteria</taxon>
        <taxon>Hyphomicrobiales</taxon>
        <taxon>Rhizobiaceae</taxon>
        <taxon>Rhizobium/Agrobacterium group</taxon>
        <taxon>Agrobacterium</taxon>
        <taxon>Agrobacterium tumefaciens complex</taxon>
    </lineage>
</organism>
<dbReference type="RefSeq" id="WP_065688830.1">
    <property type="nucleotide sequence ID" value="NZ_LXKT01000027.1"/>
</dbReference>
<protein>
    <submittedName>
        <fullName evidence="1">Uncharacterized protein</fullName>
    </submittedName>
</protein>
<dbReference type="EMBL" id="LXKT01000027">
    <property type="protein sequence ID" value="OCJ33465.1"/>
    <property type="molecule type" value="Genomic_DNA"/>
</dbReference>